<evidence type="ECO:0000256" key="6">
    <source>
        <dbReference type="SAM" id="Phobius"/>
    </source>
</evidence>
<dbReference type="Proteomes" id="UP000694856">
    <property type="component" value="Chromosome 21"/>
</dbReference>
<accession>A0A8B7KFM5</accession>
<dbReference type="GO" id="GO:0016020">
    <property type="term" value="C:membrane"/>
    <property type="evidence" value="ECO:0007669"/>
    <property type="project" value="UniProtKB-SubCell"/>
</dbReference>
<feature type="compositionally biased region" description="Basic and acidic residues" evidence="5">
    <location>
        <begin position="283"/>
        <end position="298"/>
    </location>
</feature>
<protein>
    <submittedName>
        <fullName evidence="10">SLAM family member 5-like isoform X1</fullName>
    </submittedName>
</protein>
<feature type="region of interest" description="Disordered" evidence="5">
    <location>
        <begin position="283"/>
        <end position="317"/>
    </location>
</feature>
<dbReference type="KEGG" id="cfr:102517661"/>
<gene>
    <name evidence="10" type="primary">LOC102517661</name>
</gene>
<evidence type="ECO:0000313" key="10">
    <source>
        <dbReference type="RefSeq" id="XP_014422290.2"/>
    </source>
</evidence>
<keyword evidence="6" id="KW-0812">Transmembrane</keyword>
<dbReference type="InterPro" id="IPR013783">
    <property type="entry name" value="Ig-like_fold"/>
</dbReference>
<keyword evidence="4" id="KW-0325">Glycoprotein</keyword>
<dbReference type="RefSeq" id="XP_014422290.2">
    <property type="nucleotide sequence ID" value="XM_014566804.2"/>
</dbReference>
<dbReference type="SUPFAM" id="SSF48726">
    <property type="entry name" value="Immunoglobulin"/>
    <property type="match status" value="1"/>
</dbReference>
<dbReference type="AlphaFoldDB" id="A0A8B7KFM5"/>
<feature type="transmembrane region" description="Helical" evidence="6">
    <location>
        <begin position="251"/>
        <end position="273"/>
    </location>
</feature>
<keyword evidence="9" id="KW-1185">Reference proteome</keyword>
<organism evidence="9 10">
    <name type="scientific">Camelus ferus</name>
    <name type="common">Wild bactrian camel</name>
    <name type="synonym">Camelus bactrianus ferus</name>
    <dbReference type="NCBI Taxonomy" id="419612"/>
    <lineage>
        <taxon>Eukaryota</taxon>
        <taxon>Metazoa</taxon>
        <taxon>Chordata</taxon>
        <taxon>Craniata</taxon>
        <taxon>Vertebrata</taxon>
        <taxon>Euteleostomi</taxon>
        <taxon>Mammalia</taxon>
        <taxon>Eutheria</taxon>
        <taxon>Laurasiatheria</taxon>
        <taxon>Artiodactyla</taxon>
        <taxon>Tylopoda</taxon>
        <taxon>Camelidae</taxon>
        <taxon>Camelus</taxon>
    </lineage>
</organism>
<evidence type="ECO:0000256" key="5">
    <source>
        <dbReference type="SAM" id="MobiDB-lite"/>
    </source>
</evidence>
<comment type="subcellular location">
    <subcellularLocation>
        <location evidence="1">Membrane</location>
    </subcellularLocation>
</comment>
<dbReference type="GeneID" id="102517661"/>
<evidence type="ECO:0000256" key="2">
    <source>
        <dbReference type="ARBA" id="ARBA00022729"/>
    </source>
</evidence>
<dbReference type="InterPro" id="IPR036179">
    <property type="entry name" value="Ig-like_dom_sf"/>
</dbReference>
<keyword evidence="6" id="KW-1133">Transmembrane helix</keyword>
<evidence type="ECO:0000256" key="1">
    <source>
        <dbReference type="ARBA" id="ARBA00004370"/>
    </source>
</evidence>
<dbReference type="PANTHER" id="PTHR12080">
    <property type="entry name" value="SIGNALING LYMPHOCYTIC ACTIVATION MOLECULE"/>
    <property type="match status" value="1"/>
</dbReference>
<proteinExistence type="predicted"/>
<dbReference type="InterPro" id="IPR015631">
    <property type="entry name" value="CD2/SLAM_rcpt"/>
</dbReference>
<feature type="chain" id="PRO_5033989730" evidence="7">
    <location>
        <begin position="32"/>
        <end position="353"/>
    </location>
</feature>
<evidence type="ECO:0000256" key="3">
    <source>
        <dbReference type="ARBA" id="ARBA00023136"/>
    </source>
</evidence>
<name>A0A8B7KFM5_CAMFR</name>
<dbReference type="PANTHER" id="PTHR12080:SF110">
    <property type="entry name" value="IG-LIKE DOMAIN-CONTAINING PROTEIN"/>
    <property type="match status" value="1"/>
</dbReference>
<evidence type="ECO:0000259" key="8">
    <source>
        <dbReference type="PROSITE" id="PS50835"/>
    </source>
</evidence>
<evidence type="ECO:0000256" key="4">
    <source>
        <dbReference type="ARBA" id="ARBA00023180"/>
    </source>
</evidence>
<dbReference type="InterPro" id="IPR007110">
    <property type="entry name" value="Ig-like_dom"/>
</dbReference>
<keyword evidence="2 7" id="KW-0732">Signal</keyword>
<dbReference type="PROSITE" id="PS50835">
    <property type="entry name" value="IG_LIKE"/>
    <property type="match status" value="1"/>
</dbReference>
<evidence type="ECO:0000313" key="9">
    <source>
        <dbReference type="Proteomes" id="UP000694856"/>
    </source>
</evidence>
<feature type="domain" description="Ig-like" evidence="8">
    <location>
        <begin position="142"/>
        <end position="232"/>
    </location>
</feature>
<keyword evidence="3 6" id="KW-0472">Membrane</keyword>
<evidence type="ECO:0000256" key="7">
    <source>
        <dbReference type="SAM" id="SignalP"/>
    </source>
</evidence>
<dbReference type="Gene3D" id="2.60.40.10">
    <property type="entry name" value="Immunoglobulins"/>
    <property type="match status" value="2"/>
</dbReference>
<sequence length="353" mass="38435">MEPCSEDPHLRRASWLLGLTSLLLSVCSTGAKSPGAQGSGAHVPLQKIQGASVLFHVTKEPGAELEEVSWGFGPESNYRVLLKVHPGTDAPTWISLQDKYQQRVHVPNMMSLRIENLTSEDSGQYRARISFVGGIECTQVFPLIIYEPVPPPQILPGSPSIAAGWCNVTLECRASEDTEDLNVTWESRGLEHRVTPGPAPNPWTLAVSLPLSQPSPSLSCVVSNQVDQKTATLGLGEVCAHDSHGQASANLLPGILGATVAVLLILGGGLYLWKTQKKKEKMETRKELQEDHRDHDGGIEYAELSQPESPEGTYKGMSEQHLGENEALNTVYSEVHKPASAVWLVYVLLRNQV</sequence>
<reference evidence="10" key="1">
    <citation type="submission" date="2025-08" db="UniProtKB">
        <authorList>
            <consortium name="RefSeq"/>
        </authorList>
    </citation>
    <scope>IDENTIFICATION</scope>
    <source>
        <tissue evidence="10">Ear skin</tissue>
    </source>
</reference>
<feature type="signal peptide" evidence="7">
    <location>
        <begin position="1"/>
        <end position="31"/>
    </location>
</feature>